<gene>
    <name evidence="1" type="ORF">BpHYR1_030263</name>
</gene>
<protein>
    <submittedName>
        <fullName evidence="1">Uncharacterized protein</fullName>
    </submittedName>
</protein>
<dbReference type="AlphaFoldDB" id="A0A3M7RUL2"/>
<proteinExistence type="predicted"/>
<dbReference type="Proteomes" id="UP000276133">
    <property type="component" value="Unassembled WGS sequence"/>
</dbReference>
<comment type="caution">
    <text evidence="1">The sequence shown here is derived from an EMBL/GenBank/DDBJ whole genome shotgun (WGS) entry which is preliminary data.</text>
</comment>
<accession>A0A3M7RUL2</accession>
<organism evidence="1 2">
    <name type="scientific">Brachionus plicatilis</name>
    <name type="common">Marine rotifer</name>
    <name type="synonym">Brachionus muelleri</name>
    <dbReference type="NCBI Taxonomy" id="10195"/>
    <lineage>
        <taxon>Eukaryota</taxon>
        <taxon>Metazoa</taxon>
        <taxon>Spiralia</taxon>
        <taxon>Gnathifera</taxon>
        <taxon>Rotifera</taxon>
        <taxon>Eurotatoria</taxon>
        <taxon>Monogononta</taxon>
        <taxon>Pseudotrocha</taxon>
        <taxon>Ploima</taxon>
        <taxon>Brachionidae</taxon>
        <taxon>Brachionus</taxon>
    </lineage>
</organism>
<reference evidence="1 2" key="1">
    <citation type="journal article" date="2018" name="Sci. Rep.">
        <title>Genomic signatures of local adaptation to the degree of environmental predictability in rotifers.</title>
        <authorList>
            <person name="Franch-Gras L."/>
            <person name="Hahn C."/>
            <person name="Garcia-Roger E.M."/>
            <person name="Carmona M.J."/>
            <person name="Serra M."/>
            <person name="Gomez A."/>
        </authorList>
    </citation>
    <scope>NUCLEOTIDE SEQUENCE [LARGE SCALE GENOMIC DNA]</scope>
    <source>
        <strain evidence="1">HYR1</strain>
    </source>
</reference>
<dbReference type="EMBL" id="REGN01002576">
    <property type="protein sequence ID" value="RNA27253.1"/>
    <property type="molecule type" value="Genomic_DNA"/>
</dbReference>
<name>A0A3M7RUL2_BRAPC</name>
<keyword evidence="2" id="KW-1185">Reference proteome</keyword>
<evidence type="ECO:0000313" key="2">
    <source>
        <dbReference type="Proteomes" id="UP000276133"/>
    </source>
</evidence>
<evidence type="ECO:0000313" key="1">
    <source>
        <dbReference type="EMBL" id="RNA27253.1"/>
    </source>
</evidence>
<sequence>MQKLDLWKLFAKESISDFIFLRLFRLMRHVTIVEKGQNENQCSINSDMSLKSSNYNQYIGGTKDVSAATIYRTCFGPSEHKLWNF</sequence>